<accession>A0A7L5BM87</accession>
<dbReference type="InterPro" id="IPR003439">
    <property type="entry name" value="ABC_transporter-like_ATP-bd"/>
</dbReference>
<evidence type="ECO:0000256" key="4">
    <source>
        <dbReference type="ARBA" id="ARBA00022840"/>
    </source>
</evidence>
<dbReference type="KEGG" id="roy:G3A56_18780"/>
<dbReference type="GO" id="GO:0005524">
    <property type="term" value="F:ATP binding"/>
    <property type="evidence" value="ECO:0007669"/>
    <property type="project" value="UniProtKB-KW"/>
</dbReference>
<evidence type="ECO:0000256" key="2">
    <source>
        <dbReference type="ARBA" id="ARBA00022448"/>
    </source>
</evidence>
<evidence type="ECO:0000256" key="6">
    <source>
        <dbReference type="ARBA" id="ARBA00037066"/>
    </source>
</evidence>
<dbReference type="GO" id="GO:0016887">
    <property type="term" value="F:ATP hydrolysis activity"/>
    <property type="evidence" value="ECO:0007669"/>
    <property type="project" value="InterPro"/>
</dbReference>
<dbReference type="PANTHER" id="PTHR42794">
    <property type="entry name" value="HEMIN IMPORT ATP-BINDING PROTEIN HMUV"/>
    <property type="match status" value="1"/>
</dbReference>
<dbReference type="SUPFAM" id="SSF52540">
    <property type="entry name" value="P-loop containing nucleoside triphosphate hydrolases"/>
    <property type="match status" value="1"/>
</dbReference>
<dbReference type="EMBL" id="CP048635">
    <property type="protein sequence ID" value="QIB39979.1"/>
    <property type="molecule type" value="Genomic_DNA"/>
</dbReference>
<evidence type="ECO:0000256" key="1">
    <source>
        <dbReference type="ARBA" id="ARBA00005417"/>
    </source>
</evidence>
<dbReference type="InterPro" id="IPR003593">
    <property type="entry name" value="AAA+_ATPase"/>
</dbReference>
<evidence type="ECO:0000256" key="5">
    <source>
        <dbReference type="ARBA" id="ARBA00022967"/>
    </source>
</evidence>
<dbReference type="SMART" id="SM00382">
    <property type="entry name" value="AAA"/>
    <property type="match status" value="1"/>
</dbReference>
<evidence type="ECO:0000259" key="7">
    <source>
        <dbReference type="PROSITE" id="PS50893"/>
    </source>
</evidence>
<keyword evidence="3" id="KW-0547">Nucleotide-binding</keyword>
<organism evidence="8 9">
    <name type="scientific">Rhizobium oryzihabitans</name>
    <dbReference type="NCBI Taxonomy" id="2267833"/>
    <lineage>
        <taxon>Bacteria</taxon>
        <taxon>Pseudomonadati</taxon>
        <taxon>Pseudomonadota</taxon>
        <taxon>Alphaproteobacteria</taxon>
        <taxon>Hyphomicrobiales</taxon>
        <taxon>Rhizobiaceae</taxon>
        <taxon>Rhizobium/Agrobacterium group</taxon>
        <taxon>Rhizobium</taxon>
    </lineage>
</organism>
<keyword evidence="9" id="KW-1185">Reference proteome</keyword>
<dbReference type="RefSeq" id="WP_082185690.1">
    <property type="nucleotide sequence ID" value="NZ_CP048635.1"/>
</dbReference>
<evidence type="ECO:0000313" key="8">
    <source>
        <dbReference type="EMBL" id="QIB39979.1"/>
    </source>
</evidence>
<dbReference type="InterPro" id="IPR027417">
    <property type="entry name" value="P-loop_NTPase"/>
</dbReference>
<evidence type="ECO:0000313" key="9">
    <source>
        <dbReference type="Proteomes" id="UP000464865"/>
    </source>
</evidence>
<keyword evidence="2" id="KW-0813">Transport</keyword>
<feature type="domain" description="ABC transporter" evidence="7">
    <location>
        <begin position="3"/>
        <end position="235"/>
    </location>
</feature>
<keyword evidence="5" id="KW-1278">Translocase</keyword>
<keyword evidence="4 8" id="KW-0067">ATP-binding</keyword>
<dbReference type="FunFam" id="3.40.50.300:FF:000134">
    <property type="entry name" value="Iron-enterobactin ABC transporter ATP-binding protein"/>
    <property type="match status" value="1"/>
</dbReference>
<dbReference type="PROSITE" id="PS50893">
    <property type="entry name" value="ABC_TRANSPORTER_2"/>
    <property type="match status" value="1"/>
</dbReference>
<name>A0A7L5BM87_9HYPH</name>
<comment type="similarity">
    <text evidence="1">Belongs to the ABC transporter superfamily.</text>
</comment>
<dbReference type="Pfam" id="PF00005">
    <property type="entry name" value="ABC_tran"/>
    <property type="match status" value="1"/>
</dbReference>
<gene>
    <name evidence="8" type="ORF">G3A56_18780</name>
</gene>
<dbReference type="Gene3D" id="3.40.50.300">
    <property type="entry name" value="P-loop containing nucleotide triphosphate hydrolases"/>
    <property type="match status" value="1"/>
</dbReference>
<protein>
    <submittedName>
        <fullName evidence="8">ABC transporter ATP-binding protein</fullName>
    </submittedName>
</protein>
<dbReference type="Proteomes" id="UP000464865">
    <property type="component" value="Chromosome M15-12"/>
</dbReference>
<sequence length="267" mass="29008">MRLSAYDLHFHAGNIEIVRGVSLDVGSGQFLGIIGPNGSGKSTLLSMLAGIRKPRRGHVTLGEEPLASFGRRELARRLAFVEQQAETTERISARQAVELGRTPYLGPLSAWSSKDDAIVDAALENVDMADKADRSWHHLSGGERQRLHIARALAQEPHILLLDEPTNHLDIGHQIGLLDLVRRQGLTVVAALHDLNHAAMFCDRVAILHRGELIAVGPPQDVLTSATIASVFGVQSVVTTDEGGFSHIRFLPAHGAADHARKVLARW</sequence>
<evidence type="ECO:0000256" key="3">
    <source>
        <dbReference type="ARBA" id="ARBA00022741"/>
    </source>
</evidence>
<dbReference type="AlphaFoldDB" id="A0A7L5BM87"/>
<dbReference type="CDD" id="cd03214">
    <property type="entry name" value="ABC_Iron-Siderophores_B12_Hemin"/>
    <property type="match status" value="1"/>
</dbReference>
<reference evidence="8 9" key="1">
    <citation type="submission" date="2020-02" db="EMBL/GenBank/DDBJ databases">
        <title>Plant-Promoting Endophytic Bacterium Rhizobium oryzihabitans sp. nov., Isolated from the Root of Rice.</title>
        <authorList>
            <person name="zhao J."/>
            <person name="Zhang G."/>
        </authorList>
    </citation>
    <scope>NUCLEOTIDE SEQUENCE [LARGE SCALE GENOMIC DNA]</scope>
    <source>
        <strain evidence="8 9">M15</strain>
    </source>
</reference>
<proteinExistence type="inferred from homology"/>
<dbReference type="PANTHER" id="PTHR42794:SF1">
    <property type="entry name" value="HEMIN IMPORT ATP-BINDING PROTEIN HMUV"/>
    <property type="match status" value="1"/>
</dbReference>
<comment type="function">
    <text evidence="6">Part of the ABC transporter complex HmuTUV involved in hemin import. Responsible for energy coupling to the transport system.</text>
</comment>